<proteinExistence type="predicted"/>
<keyword evidence="3 5" id="KW-1133">Transmembrane helix</keyword>
<keyword evidence="4 5" id="KW-0472">Membrane</keyword>
<comment type="subcellular location">
    <subcellularLocation>
        <location evidence="1">Membrane</location>
        <topology evidence="1">Multi-pass membrane protein</topology>
    </subcellularLocation>
</comment>
<dbReference type="RefSeq" id="WP_031318365.1">
    <property type="nucleotide sequence ID" value="NZ_CP010945.1"/>
</dbReference>
<dbReference type="AlphaFoldDB" id="A0A0K1QZA5"/>
<evidence type="ECO:0000256" key="5">
    <source>
        <dbReference type="SAM" id="Phobius"/>
    </source>
</evidence>
<evidence type="ECO:0000256" key="3">
    <source>
        <dbReference type="ARBA" id="ARBA00022989"/>
    </source>
</evidence>
<feature type="transmembrane region" description="Helical" evidence="5">
    <location>
        <begin position="14"/>
        <end position="33"/>
    </location>
</feature>
<evidence type="ECO:0000256" key="1">
    <source>
        <dbReference type="ARBA" id="ARBA00004141"/>
    </source>
</evidence>
<dbReference type="OrthoDB" id="141480at2"/>
<feature type="transmembrane region" description="Helical" evidence="5">
    <location>
        <begin position="89"/>
        <end position="112"/>
    </location>
</feature>
<feature type="transmembrane region" description="Helical" evidence="5">
    <location>
        <begin position="187"/>
        <end position="207"/>
    </location>
</feature>
<feature type="transmembrane region" description="Helical" evidence="5">
    <location>
        <begin position="284"/>
        <end position="308"/>
    </location>
</feature>
<feature type="transmembrane region" description="Helical" evidence="5">
    <location>
        <begin position="320"/>
        <end position="338"/>
    </location>
</feature>
<dbReference type="Proteomes" id="UP000017175">
    <property type="component" value="Chromosome"/>
</dbReference>
<name>A0A0K1QZA5_PSEFL</name>
<sequence length="410" mass="42973">MTQTTQEFTKARRASLIAAIFMMATSAIGPGFITQTATFTAKMGAAFAFGILASILIDFVVQLNVWRIVSLTRMRAADVANKAIPGSGYLLAVLVIFGGLVFNVGNIAGAGLGLNALLGLDAKWGGSLSALLAIGIFLSHRAGLAVDRLIVVLGLVMIGLTLFVAFASNPPLGEALYQTVLPDQINFATITTIVGGTVGGYITYAGAHKLLDRGTTGVENLQAVTKAALSGILVTGLMRYILFLAILGVVASGVIIDTSGQGANPAAQAFQAAAGQIGLRVFGLILWAASITSVIGAAYTSISFITVFKPNITEQGRNRATTVFIALSLLIFVLMGTAPAALLLFAGGFNGLILPIGLSIFIYVGWRRSDLMDGYHYPRWLLVLGALTCMLTWYMAIKSVGPIFAFLNVV</sequence>
<feature type="transmembrane region" description="Helical" evidence="5">
    <location>
        <begin position="378"/>
        <end position="397"/>
    </location>
</feature>
<reference evidence="6 7" key="1">
    <citation type="journal article" date="2012" name="J. Bacteriol.">
        <title>Draft genome sequence of the cyanide-utilizing bacterium Pseudomonas fluorescens strain NCIMB 11764.</title>
        <authorList>
            <person name="Vilo C.A."/>
            <person name="Benedik M.J."/>
            <person name="Kunz D.A."/>
            <person name="Dong Q."/>
        </authorList>
    </citation>
    <scope>NUCLEOTIDE SEQUENCE [LARGE SCALE GENOMIC DNA]</scope>
    <source>
        <strain evidence="6 7">NCIMB 11764</strain>
    </source>
</reference>
<feature type="transmembrane region" description="Helical" evidence="5">
    <location>
        <begin position="228"/>
        <end position="256"/>
    </location>
</feature>
<accession>A0A0K1QZA5</accession>
<organism evidence="6 7">
    <name type="scientific">Pseudomonas fluorescens NCIMB 11764</name>
    <dbReference type="NCBI Taxonomy" id="1221522"/>
    <lineage>
        <taxon>Bacteria</taxon>
        <taxon>Pseudomonadati</taxon>
        <taxon>Pseudomonadota</taxon>
        <taxon>Gammaproteobacteria</taxon>
        <taxon>Pseudomonadales</taxon>
        <taxon>Pseudomonadaceae</taxon>
        <taxon>Pseudomonas</taxon>
    </lineage>
</organism>
<feature type="transmembrane region" description="Helical" evidence="5">
    <location>
        <begin position="344"/>
        <end position="366"/>
    </location>
</feature>
<feature type="transmembrane region" description="Helical" evidence="5">
    <location>
        <begin position="149"/>
        <end position="167"/>
    </location>
</feature>
<feature type="transmembrane region" description="Helical" evidence="5">
    <location>
        <begin position="124"/>
        <end position="142"/>
    </location>
</feature>
<evidence type="ECO:0000256" key="2">
    <source>
        <dbReference type="ARBA" id="ARBA00022692"/>
    </source>
</evidence>
<feature type="transmembrane region" description="Helical" evidence="5">
    <location>
        <begin position="45"/>
        <end position="69"/>
    </location>
</feature>
<evidence type="ECO:0000313" key="7">
    <source>
        <dbReference type="Proteomes" id="UP000017175"/>
    </source>
</evidence>
<protein>
    <submittedName>
        <fullName evidence="6">Membrane protein</fullName>
    </submittedName>
</protein>
<gene>
    <name evidence="6" type="ORF">B723_09195</name>
</gene>
<dbReference type="Pfam" id="PF01566">
    <property type="entry name" value="Nramp"/>
    <property type="match status" value="1"/>
</dbReference>
<evidence type="ECO:0000313" key="6">
    <source>
        <dbReference type="EMBL" id="AKV10815.1"/>
    </source>
</evidence>
<dbReference type="EMBL" id="CP010945">
    <property type="protein sequence ID" value="AKV10815.1"/>
    <property type="molecule type" value="Genomic_DNA"/>
</dbReference>
<dbReference type="eggNOG" id="COG1914">
    <property type="taxonomic scope" value="Bacteria"/>
</dbReference>
<evidence type="ECO:0000256" key="4">
    <source>
        <dbReference type="ARBA" id="ARBA00023136"/>
    </source>
</evidence>
<dbReference type="InterPro" id="IPR001046">
    <property type="entry name" value="NRAMP_fam"/>
</dbReference>
<dbReference type="GO" id="GO:0046873">
    <property type="term" value="F:metal ion transmembrane transporter activity"/>
    <property type="evidence" value="ECO:0007669"/>
    <property type="project" value="InterPro"/>
</dbReference>
<dbReference type="GO" id="GO:0016020">
    <property type="term" value="C:membrane"/>
    <property type="evidence" value="ECO:0007669"/>
    <property type="project" value="UniProtKB-SubCell"/>
</dbReference>
<keyword evidence="2 5" id="KW-0812">Transmembrane</keyword>